<dbReference type="AlphaFoldDB" id="A0A941ENK3"/>
<organism evidence="1 2">
    <name type="scientific">Actinospica acidithermotolerans</name>
    <dbReference type="NCBI Taxonomy" id="2828514"/>
    <lineage>
        <taxon>Bacteria</taxon>
        <taxon>Bacillati</taxon>
        <taxon>Actinomycetota</taxon>
        <taxon>Actinomycetes</taxon>
        <taxon>Catenulisporales</taxon>
        <taxon>Actinospicaceae</taxon>
        <taxon>Actinospica</taxon>
    </lineage>
</organism>
<sequence>MTSTESADSSEVSTPDRWTASTVYADMWVDPDDDPRDSGVELRDERATLIEYLRAYRLTLEMKCADLDADQLARRSVPPSTMSLLGLLRHMAAVEHNWFRRVMSGENSSPRPYAADNDRDADWNGAIADPDVVEDAWATWRREVAFAEDFVASTPDLGTLGRIPSGTSLQLREVLVHMIEEYARHCGHADLLRECIDGRVGQ</sequence>
<keyword evidence="2" id="KW-1185">Reference proteome</keyword>
<evidence type="ECO:0000313" key="1">
    <source>
        <dbReference type="EMBL" id="MBR7830854.1"/>
    </source>
</evidence>
<accession>A0A941ENK3</accession>
<reference evidence="1" key="1">
    <citation type="submission" date="2021-04" db="EMBL/GenBank/DDBJ databases">
        <title>Genome based classification of Actinospica acidithermotolerans sp. nov., an actinobacterium isolated from an Indonesian hot spring.</title>
        <authorList>
            <person name="Kusuma A.B."/>
            <person name="Putra K.E."/>
            <person name="Nafisah S."/>
            <person name="Loh J."/>
            <person name="Nouioui I."/>
            <person name="Goodfellow M."/>
        </authorList>
    </citation>
    <scope>NUCLEOTIDE SEQUENCE</scope>
    <source>
        <strain evidence="1">MGRD01-02</strain>
    </source>
</reference>
<dbReference type="Gene3D" id="1.20.120.450">
    <property type="entry name" value="dinb family like domain"/>
    <property type="match status" value="1"/>
</dbReference>
<dbReference type="InterPro" id="IPR007061">
    <property type="entry name" value="MST-like"/>
</dbReference>
<dbReference type="InterPro" id="IPR034660">
    <property type="entry name" value="DinB/YfiT-like"/>
</dbReference>
<comment type="caution">
    <text evidence="1">The sequence shown here is derived from an EMBL/GenBank/DDBJ whole genome shotgun (WGS) entry which is preliminary data.</text>
</comment>
<dbReference type="Proteomes" id="UP000676325">
    <property type="component" value="Unassembled WGS sequence"/>
</dbReference>
<dbReference type="SUPFAM" id="SSF109854">
    <property type="entry name" value="DinB/YfiT-like putative metalloenzymes"/>
    <property type="match status" value="1"/>
</dbReference>
<protein>
    <submittedName>
        <fullName evidence="1">DinB family protein</fullName>
    </submittedName>
</protein>
<name>A0A941ENK3_9ACTN</name>
<dbReference type="EMBL" id="JAGSOH010000161">
    <property type="protein sequence ID" value="MBR7830854.1"/>
    <property type="molecule type" value="Genomic_DNA"/>
</dbReference>
<evidence type="ECO:0000313" key="2">
    <source>
        <dbReference type="Proteomes" id="UP000676325"/>
    </source>
</evidence>
<proteinExistence type="predicted"/>
<dbReference type="Pfam" id="PF04978">
    <property type="entry name" value="MST"/>
    <property type="match status" value="1"/>
</dbReference>
<gene>
    <name evidence="1" type="ORF">KDK95_31410</name>
</gene>